<evidence type="ECO:0000256" key="8">
    <source>
        <dbReference type="SAM" id="Phobius"/>
    </source>
</evidence>
<feature type="transmembrane region" description="Helical" evidence="8">
    <location>
        <begin position="330"/>
        <end position="347"/>
    </location>
</feature>
<feature type="transmembrane region" description="Helical" evidence="8">
    <location>
        <begin position="172"/>
        <end position="194"/>
    </location>
</feature>
<gene>
    <name evidence="9" type="ORF">AF333_13420</name>
</gene>
<dbReference type="FunFam" id="1.10.3470.10:FF:000001">
    <property type="entry name" value="Vitamin B12 ABC transporter permease BtuC"/>
    <property type="match status" value="1"/>
</dbReference>
<dbReference type="PANTHER" id="PTHR30472:SF58">
    <property type="entry name" value="IRON(3+)-HYDROXAMATE IMPORT SYSTEM PERMEASE PROTEIN FHUB"/>
    <property type="match status" value="1"/>
</dbReference>
<dbReference type="Proteomes" id="UP000037269">
    <property type="component" value="Unassembled WGS sequence"/>
</dbReference>
<keyword evidence="3" id="KW-0813">Transport</keyword>
<dbReference type="EMBL" id="LGUG01000004">
    <property type="protein sequence ID" value="KON96327.1"/>
    <property type="molecule type" value="Genomic_DNA"/>
</dbReference>
<name>A0A0D1XWS7_ANEMI</name>
<keyword evidence="5 8" id="KW-0812">Transmembrane</keyword>
<reference evidence="9 10" key="1">
    <citation type="submission" date="2015-07" db="EMBL/GenBank/DDBJ databases">
        <title>Fjat-14205 dsm 2895.</title>
        <authorList>
            <person name="Liu B."/>
            <person name="Wang J."/>
            <person name="Zhu Y."/>
            <person name="Liu G."/>
            <person name="Chen Q."/>
            <person name="Chen Z."/>
            <person name="Lan J."/>
            <person name="Che J."/>
            <person name="Ge C."/>
            <person name="Shi H."/>
            <person name="Pan Z."/>
            <person name="Liu X."/>
        </authorList>
    </citation>
    <scope>NUCLEOTIDE SEQUENCE [LARGE SCALE GENOMIC DNA]</scope>
    <source>
        <strain evidence="9 10">DSM 2895</strain>
    </source>
</reference>
<sequence>MEVNWSMVTDQVLTPHIPRTIKYSRIVLAAALLIIGVALLLVGFGISISYGAADVGVMDVWNSLFYFDANQAPHLLIYELRMPRAICGILVGACLAVSGAIMQGITRNPLATPSIMGLTQGSGLAIAVAMIFLPAVSHYEMVIYSFIGAGLSVAIVYAISVMSPGGMSPVKLVLAGTVVSALLGALSSGLAIYFQVAQDLSFFSAGGLTMIRWPVLDMLIPISLLCLALSIVISRYITVLSFGEEVATGLGQRPVLIKTMSTILVLMMTGAAVSAAGAVGFVGLVIPHIIRSLVGVDYRLIIPCSAVFGGVLVTYADIFSRWINEPYETPIGAITAAIGVPFFLYLARKEGRGL</sequence>
<evidence type="ECO:0000256" key="7">
    <source>
        <dbReference type="ARBA" id="ARBA00023136"/>
    </source>
</evidence>
<evidence type="ECO:0000256" key="5">
    <source>
        <dbReference type="ARBA" id="ARBA00022692"/>
    </source>
</evidence>
<comment type="similarity">
    <text evidence="2">Belongs to the binding-protein-dependent transport system permease family. FecCD subfamily.</text>
</comment>
<dbReference type="Gene3D" id="1.10.3470.10">
    <property type="entry name" value="ABC transporter involved in vitamin B12 uptake, BtuC"/>
    <property type="match status" value="1"/>
</dbReference>
<feature type="transmembrane region" description="Helical" evidence="8">
    <location>
        <begin position="26"/>
        <end position="53"/>
    </location>
</feature>
<keyword evidence="7 8" id="KW-0472">Membrane</keyword>
<accession>A0A0D1XWS7</accession>
<dbReference type="InterPro" id="IPR037294">
    <property type="entry name" value="ABC_BtuC-like"/>
</dbReference>
<feature type="transmembrane region" description="Helical" evidence="8">
    <location>
        <begin position="263"/>
        <end position="286"/>
    </location>
</feature>
<dbReference type="InterPro" id="IPR000522">
    <property type="entry name" value="ABC_transptr_permease_BtuC"/>
</dbReference>
<organism evidence="9 10">
    <name type="scientific">Aneurinibacillus migulanus</name>
    <name type="common">Bacillus migulanus</name>
    <dbReference type="NCBI Taxonomy" id="47500"/>
    <lineage>
        <taxon>Bacteria</taxon>
        <taxon>Bacillati</taxon>
        <taxon>Bacillota</taxon>
        <taxon>Bacilli</taxon>
        <taxon>Bacillales</taxon>
        <taxon>Paenibacillaceae</taxon>
        <taxon>Aneurinibacillus group</taxon>
        <taxon>Aneurinibacillus</taxon>
    </lineage>
</organism>
<comment type="caution">
    <text evidence="9">The sequence shown here is derived from an EMBL/GenBank/DDBJ whole genome shotgun (WGS) entry which is preliminary data.</text>
</comment>
<evidence type="ECO:0000313" key="9">
    <source>
        <dbReference type="EMBL" id="KON96327.1"/>
    </source>
</evidence>
<dbReference type="CDD" id="cd06550">
    <property type="entry name" value="TM_ABC_iron-siderophores_like"/>
    <property type="match status" value="1"/>
</dbReference>
<dbReference type="SUPFAM" id="SSF81345">
    <property type="entry name" value="ABC transporter involved in vitamin B12 uptake, BtuC"/>
    <property type="match status" value="1"/>
</dbReference>
<evidence type="ECO:0000256" key="3">
    <source>
        <dbReference type="ARBA" id="ARBA00022448"/>
    </source>
</evidence>
<proteinExistence type="inferred from homology"/>
<feature type="transmembrane region" description="Helical" evidence="8">
    <location>
        <begin position="298"/>
        <end position="318"/>
    </location>
</feature>
<dbReference type="GO" id="GO:0022857">
    <property type="term" value="F:transmembrane transporter activity"/>
    <property type="evidence" value="ECO:0007669"/>
    <property type="project" value="InterPro"/>
</dbReference>
<protein>
    <submittedName>
        <fullName evidence="9">Ferrichrome ABC transporter permease</fullName>
    </submittedName>
</protein>
<feature type="transmembrane region" description="Helical" evidence="8">
    <location>
        <begin position="222"/>
        <end position="243"/>
    </location>
</feature>
<dbReference type="GO" id="GO:0033214">
    <property type="term" value="P:siderophore-iron import into cell"/>
    <property type="evidence" value="ECO:0007669"/>
    <property type="project" value="TreeGrafter"/>
</dbReference>
<keyword evidence="10" id="KW-1185">Reference proteome</keyword>
<keyword evidence="6 8" id="KW-1133">Transmembrane helix</keyword>
<feature type="transmembrane region" description="Helical" evidence="8">
    <location>
        <begin position="141"/>
        <end position="160"/>
    </location>
</feature>
<feature type="transmembrane region" description="Helical" evidence="8">
    <location>
        <begin position="82"/>
        <end position="102"/>
    </location>
</feature>
<dbReference type="Pfam" id="PF01032">
    <property type="entry name" value="FecCD"/>
    <property type="match status" value="1"/>
</dbReference>
<evidence type="ECO:0000256" key="4">
    <source>
        <dbReference type="ARBA" id="ARBA00022475"/>
    </source>
</evidence>
<comment type="subcellular location">
    <subcellularLocation>
        <location evidence="1">Cell membrane</location>
        <topology evidence="1">Multi-pass membrane protein</topology>
    </subcellularLocation>
</comment>
<dbReference type="GO" id="GO:0005886">
    <property type="term" value="C:plasma membrane"/>
    <property type="evidence" value="ECO:0007669"/>
    <property type="project" value="UniProtKB-SubCell"/>
</dbReference>
<evidence type="ECO:0000313" key="10">
    <source>
        <dbReference type="Proteomes" id="UP000037269"/>
    </source>
</evidence>
<dbReference type="AlphaFoldDB" id="A0A0D1XWS7"/>
<dbReference type="PANTHER" id="PTHR30472">
    <property type="entry name" value="FERRIC ENTEROBACTIN TRANSPORT SYSTEM PERMEASE PROTEIN"/>
    <property type="match status" value="1"/>
</dbReference>
<keyword evidence="4" id="KW-1003">Cell membrane</keyword>
<evidence type="ECO:0000256" key="2">
    <source>
        <dbReference type="ARBA" id="ARBA00007935"/>
    </source>
</evidence>
<evidence type="ECO:0000256" key="1">
    <source>
        <dbReference type="ARBA" id="ARBA00004651"/>
    </source>
</evidence>
<dbReference type="PATRIC" id="fig|47500.8.peg.1449"/>
<dbReference type="STRING" id="47500.AF333_13420"/>
<evidence type="ECO:0000256" key="6">
    <source>
        <dbReference type="ARBA" id="ARBA00022989"/>
    </source>
</evidence>
<feature type="transmembrane region" description="Helical" evidence="8">
    <location>
        <begin position="114"/>
        <end position="135"/>
    </location>
</feature>